<comment type="caution">
    <text evidence="1">The sequence shown here is derived from an EMBL/GenBank/DDBJ whole genome shotgun (WGS) entry which is preliminary data.</text>
</comment>
<evidence type="ECO:0000313" key="1">
    <source>
        <dbReference type="EMBL" id="GFQ83141.1"/>
    </source>
</evidence>
<organism evidence="1 2">
    <name type="scientific">Trichonephila clavata</name>
    <name type="common">Joro spider</name>
    <name type="synonym">Nephila clavata</name>
    <dbReference type="NCBI Taxonomy" id="2740835"/>
    <lineage>
        <taxon>Eukaryota</taxon>
        <taxon>Metazoa</taxon>
        <taxon>Ecdysozoa</taxon>
        <taxon>Arthropoda</taxon>
        <taxon>Chelicerata</taxon>
        <taxon>Arachnida</taxon>
        <taxon>Araneae</taxon>
        <taxon>Araneomorphae</taxon>
        <taxon>Entelegynae</taxon>
        <taxon>Araneoidea</taxon>
        <taxon>Nephilidae</taxon>
        <taxon>Trichonephila</taxon>
    </lineage>
</organism>
<dbReference type="EMBL" id="BMAO01012670">
    <property type="protein sequence ID" value="GFQ83141.1"/>
    <property type="molecule type" value="Genomic_DNA"/>
</dbReference>
<accession>A0A8X6FLJ5</accession>
<name>A0A8X6FLJ5_TRICU</name>
<protein>
    <submittedName>
        <fullName evidence="1">Uncharacterized protein</fullName>
    </submittedName>
</protein>
<dbReference type="AlphaFoldDB" id="A0A8X6FLJ5"/>
<reference evidence="1" key="1">
    <citation type="submission" date="2020-07" db="EMBL/GenBank/DDBJ databases">
        <title>Multicomponent nature underlies the extraordinary mechanical properties of spider dragline silk.</title>
        <authorList>
            <person name="Kono N."/>
            <person name="Nakamura H."/>
            <person name="Mori M."/>
            <person name="Yoshida Y."/>
            <person name="Ohtoshi R."/>
            <person name="Malay A.D."/>
            <person name="Moran D.A.P."/>
            <person name="Tomita M."/>
            <person name="Numata K."/>
            <person name="Arakawa K."/>
        </authorList>
    </citation>
    <scope>NUCLEOTIDE SEQUENCE</scope>
</reference>
<gene>
    <name evidence="1" type="ORF">TNCT_208361</name>
</gene>
<keyword evidence="2" id="KW-1185">Reference proteome</keyword>
<evidence type="ECO:0000313" key="2">
    <source>
        <dbReference type="Proteomes" id="UP000887116"/>
    </source>
</evidence>
<sequence>MAPLVCFLDDADRVWRESGDRQLSSIHQVAASDDPRSSASFFHPLLLSLFSKVMDGRSQRNGRRHVRSESEKEK</sequence>
<proteinExistence type="predicted"/>
<dbReference type="Proteomes" id="UP000887116">
    <property type="component" value="Unassembled WGS sequence"/>
</dbReference>